<evidence type="ECO:0000256" key="4">
    <source>
        <dbReference type="SAM" id="Coils"/>
    </source>
</evidence>
<evidence type="ECO:0000256" key="2">
    <source>
        <dbReference type="ARBA" id="ARBA00022747"/>
    </source>
</evidence>
<dbReference type="KEGG" id="aalg:AREALGSMS7_04113"/>
<feature type="domain" description="Type I restriction modification DNA specificity" evidence="5">
    <location>
        <begin position="249"/>
        <end position="424"/>
    </location>
</feature>
<proteinExistence type="inferred from homology"/>
<keyword evidence="2" id="KW-0680">Restriction system</keyword>
<comment type="similarity">
    <text evidence="1">Belongs to the type-I restriction system S methylase family.</text>
</comment>
<gene>
    <name evidence="6" type="ORF">AREALGSMS7_04113</name>
</gene>
<evidence type="ECO:0000259" key="5">
    <source>
        <dbReference type="Pfam" id="PF01420"/>
    </source>
</evidence>
<feature type="coiled-coil region" evidence="4">
    <location>
        <begin position="402"/>
        <end position="436"/>
    </location>
</feature>
<accession>A0A221V2B8</accession>
<organism evidence="6 7">
    <name type="scientific">Arenibacter algicola</name>
    <dbReference type="NCBI Taxonomy" id="616991"/>
    <lineage>
        <taxon>Bacteria</taxon>
        <taxon>Pseudomonadati</taxon>
        <taxon>Bacteroidota</taxon>
        <taxon>Flavobacteriia</taxon>
        <taxon>Flavobacteriales</taxon>
        <taxon>Flavobacteriaceae</taxon>
        <taxon>Arenibacter</taxon>
    </lineage>
</organism>
<sequence>MAKEYLIGDFLKRIKRPIQLIDDQEYKLVTIKMNHNGVVLREHKKGALIKSKMYEVKKGDFILSGIDARNGAFGIVPPELDGAIVTNDFWYFKIDENIISKRLFLELTATTWFDEICTRGSDGTTQRIRLQKNKFFNQSVMLPEGNEQKVLLDKILSFKIGQSKLDSEIQTQKLLTTQLKQSILQEAIQGKLTADWRAKRALSGAEVEPVSELLKRIKAEKAQLIKDKKIKKEKPLPPITAADIPFEIPDGWVWCRLGEIIVNADNLDIQKKLSPDDIINYVDIDAVDNKKQVVREAKKLPVRELSSRARRVLKKGHILYSLVRPYLHNLAIVNEDKPNLIGSTGFAVFDCIRVENKYIFWLLLSKYIEDVYLDFMDGFNSPSITHDQFKSTIIPVPPLKEQKVIVEKVELLMQKYQALEQEIKTSEANAEMLMQAVLKEAFLPAESSDKAGAGKQEVVVVCK</sequence>
<dbReference type="Proteomes" id="UP000204551">
    <property type="component" value="Chromosome"/>
</dbReference>
<dbReference type="AlphaFoldDB" id="A0A221V2B8"/>
<name>A0A221V2B8_9FLAO</name>
<evidence type="ECO:0000256" key="3">
    <source>
        <dbReference type="ARBA" id="ARBA00023125"/>
    </source>
</evidence>
<feature type="domain" description="Type I restriction modification DNA specificity" evidence="5">
    <location>
        <begin position="15"/>
        <end position="158"/>
    </location>
</feature>
<dbReference type="InterPro" id="IPR051212">
    <property type="entry name" value="Type-I_RE_S_subunit"/>
</dbReference>
<dbReference type="REBASE" id="199658">
    <property type="entry name" value="S.AalSMS7III"/>
</dbReference>
<evidence type="ECO:0000313" key="7">
    <source>
        <dbReference type="Proteomes" id="UP000204551"/>
    </source>
</evidence>
<dbReference type="GO" id="GO:0009307">
    <property type="term" value="P:DNA restriction-modification system"/>
    <property type="evidence" value="ECO:0007669"/>
    <property type="project" value="UniProtKB-KW"/>
</dbReference>
<dbReference type="GO" id="GO:0003677">
    <property type="term" value="F:DNA binding"/>
    <property type="evidence" value="ECO:0007669"/>
    <property type="project" value="UniProtKB-KW"/>
</dbReference>
<dbReference type="RefSeq" id="WP_093979773.1">
    <property type="nucleotide sequence ID" value="NZ_CP022515.1"/>
</dbReference>
<dbReference type="PANTHER" id="PTHR43140:SF1">
    <property type="entry name" value="TYPE I RESTRICTION ENZYME ECOKI SPECIFICITY SUBUNIT"/>
    <property type="match status" value="1"/>
</dbReference>
<dbReference type="Pfam" id="PF01420">
    <property type="entry name" value="Methylase_S"/>
    <property type="match status" value="2"/>
</dbReference>
<keyword evidence="3" id="KW-0238">DNA-binding</keyword>
<dbReference type="InterPro" id="IPR044946">
    <property type="entry name" value="Restrct_endonuc_typeI_TRD_sf"/>
</dbReference>
<dbReference type="Gene3D" id="3.90.220.20">
    <property type="entry name" value="DNA methylase specificity domains"/>
    <property type="match status" value="2"/>
</dbReference>
<dbReference type="EMBL" id="CP022515">
    <property type="protein sequence ID" value="ASO07518.1"/>
    <property type="molecule type" value="Genomic_DNA"/>
</dbReference>
<dbReference type="PANTHER" id="PTHR43140">
    <property type="entry name" value="TYPE-1 RESTRICTION ENZYME ECOKI SPECIFICITY PROTEIN"/>
    <property type="match status" value="1"/>
</dbReference>
<dbReference type="InterPro" id="IPR000055">
    <property type="entry name" value="Restrct_endonuc_typeI_TRD"/>
</dbReference>
<keyword evidence="4" id="KW-0175">Coiled coil</keyword>
<evidence type="ECO:0000256" key="1">
    <source>
        <dbReference type="ARBA" id="ARBA00010923"/>
    </source>
</evidence>
<protein>
    <submittedName>
        <fullName evidence="6">EcoKI restriction-modification system protein HsdS</fullName>
    </submittedName>
</protein>
<reference evidence="6 7" key="1">
    <citation type="submission" date="2017-07" db="EMBL/GenBank/DDBJ databases">
        <title>Genome Sequence of Arenibacter algicola Strain SMS7 Isolated from a culture of the Diatom Skeletonema marinoi.</title>
        <authorList>
            <person name="Topel M."/>
            <person name="Pinder M.I.M."/>
            <person name="Johansson O.N."/>
            <person name="Kourtchenko O."/>
            <person name="Godhe A."/>
            <person name="Clarke A.K."/>
        </authorList>
    </citation>
    <scope>NUCLEOTIDE SEQUENCE [LARGE SCALE GENOMIC DNA]</scope>
    <source>
        <strain evidence="6 7">SMS7</strain>
    </source>
</reference>
<evidence type="ECO:0000313" key="6">
    <source>
        <dbReference type="EMBL" id="ASO07518.1"/>
    </source>
</evidence>
<dbReference type="SUPFAM" id="SSF116734">
    <property type="entry name" value="DNA methylase specificity domain"/>
    <property type="match status" value="2"/>
</dbReference>